<dbReference type="InterPro" id="IPR047561">
    <property type="entry name" value="BRcat_RBR_CUL9"/>
</dbReference>
<feature type="coiled-coil region" evidence="14">
    <location>
        <begin position="2290"/>
        <end position="2328"/>
    </location>
</feature>
<keyword evidence="9" id="KW-0863">Zinc-finger</keyword>
<feature type="region of interest" description="Disordered" evidence="15">
    <location>
        <begin position="599"/>
        <end position="622"/>
    </location>
</feature>
<dbReference type="SMART" id="SM00647">
    <property type="entry name" value="IBR"/>
    <property type="match status" value="2"/>
</dbReference>
<reference evidence="19 20" key="1">
    <citation type="journal article" date="2010" name="Nature">
        <title>The genome of a songbird.</title>
        <authorList>
            <person name="Warren W.C."/>
            <person name="Clayton D.F."/>
            <person name="Ellegren H."/>
            <person name="Arnold A.P."/>
            <person name="Hillier L.W."/>
            <person name="Kunstner A."/>
            <person name="Searle S."/>
            <person name="White S."/>
            <person name="Vilella A.J."/>
            <person name="Fairley S."/>
            <person name="Heger A."/>
            <person name="Kong L."/>
            <person name="Ponting C.P."/>
            <person name="Jarvis E.D."/>
            <person name="Mello C.V."/>
            <person name="Minx P."/>
            <person name="Lovell P."/>
            <person name="Velho T.A."/>
            <person name="Ferris M."/>
            <person name="Balakrishnan C.N."/>
            <person name="Sinha S."/>
            <person name="Blatti C."/>
            <person name="London S.E."/>
            <person name="Li Y."/>
            <person name="Lin Y.C."/>
            <person name="George J."/>
            <person name="Sweedler J."/>
            <person name="Southey B."/>
            <person name="Gunaratne P."/>
            <person name="Watson M."/>
            <person name="Nam K."/>
            <person name="Backstrom N."/>
            <person name="Smeds L."/>
            <person name="Nabholz B."/>
            <person name="Itoh Y."/>
            <person name="Whitney O."/>
            <person name="Pfenning A.R."/>
            <person name="Howard J."/>
            <person name="Volker M."/>
            <person name="Skinner B.M."/>
            <person name="Griffin D.K."/>
            <person name="Ye L."/>
            <person name="McLaren W.M."/>
            <person name="Flicek P."/>
            <person name="Quesada V."/>
            <person name="Velasco G."/>
            <person name="Lopez-Otin C."/>
            <person name="Puente X.S."/>
            <person name="Olender T."/>
            <person name="Lancet D."/>
            <person name="Smit A.F."/>
            <person name="Hubley R."/>
            <person name="Konkel M.K."/>
            <person name="Walker J.A."/>
            <person name="Batzer M.A."/>
            <person name="Gu W."/>
            <person name="Pollock D.D."/>
            <person name="Chen L."/>
            <person name="Cheng Z."/>
            <person name="Eichler E.E."/>
            <person name="Stapley J."/>
            <person name="Slate J."/>
            <person name="Ekblom R."/>
            <person name="Birkhead T."/>
            <person name="Burke T."/>
            <person name="Burt D."/>
            <person name="Scharff C."/>
            <person name="Adam I."/>
            <person name="Richard H."/>
            <person name="Sultan M."/>
            <person name="Soldatov A."/>
            <person name="Lehrach H."/>
            <person name="Edwards S.V."/>
            <person name="Yang S.P."/>
            <person name="Li X."/>
            <person name="Graves T."/>
            <person name="Fulton L."/>
            <person name="Nelson J."/>
            <person name="Chinwalla A."/>
            <person name="Hou S."/>
            <person name="Mardis E.R."/>
            <person name="Wilson R.K."/>
        </authorList>
    </citation>
    <scope>NUCLEOTIDE SEQUENCE [LARGE SCALE GENOMIC DNA]</scope>
</reference>
<evidence type="ECO:0000256" key="11">
    <source>
        <dbReference type="ARBA" id="ARBA00022833"/>
    </source>
</evidence>
<keyword evidence="7" id="KW-0479">Metal-binding</keyword>
<dbReference type="SUPFAM" id="SSF75632">
    <property type="entry name" value="Cullin homology domain"/>
    <property type="match status" value="1"/>
</dbReference>
<dbReference type="SUPFAM" id="SSF63748">
    <property type="entry name" value="Tudor/PWWP/MBT"/>
    <property type="match status" value="1"/>
</dbReference>
<dbReference type="InterPro" id="IPR036388">
    <property type="entry name" value="WH-like_DNA-bd_sf"/>
</dbReference>
<dbReference type="Pfam" id="PF03256">
    <property type="entry name" value="ANAPC10"/>
    <property type="match status" value="1"/>
</dbReference>
<dbReference type="InterPro" id="IPR055486">
    <property type="entry name" value="CUL7/CUL9_N"/>
</dbReference>
<keyword evidence="20" id="KW-1185">Reference proteome</keyword>
<dbReference type="PANTHER" id="PTHR22771">
    <property type="entry name" value="CULLIN AND GALACTOSE-BINDING DOMAIN-CONTAINING"/>
    <property type="match status" value="1"/>
</dbReference>
<evidence type="ECO:0000256" key="7">
    <source>
        <dbReference type="ARBA" id="ARBA00022723"/>
    </source>
</evidence>
<dbReference type="Pfam" id="PF22191">
    <property type="entry name" value="IBR_1"/>
    <property type="match status" value="1"/>
</dbReference>
<keyword evidence="12" id="KW-0832">Ubl conjugation</keyword>
<evidence type="ECO:0000256" key="13">
    <source>
        <dbReference type="PROSITE-ProRule" id="PRU00330"/>
    </source>
</evidence>
<dbReference type="CDD" id="cd20347">
    <property type="entry name" value="BRcat_RBR_CUL9"/>
    <property type="match status" value="1"/>
</dbReference>
<dbReference type="PROSITE" id="PS00518">
    <property type="entry name" value="ZF_RING_1"/>
    <property type="match status" value="1"/>
</dbReference>
<dbReference type="GO" id="GO:0016740">
    <property type="term" value="F:transferase activity"/>
    <property type="evidence" value="ECO:0007669"/>
    <property type="project" value="UniProtKB-KW"/>
</dbReference>
<dbReference type="PANTHER" id="PTHR22771:SF4">
    <property type="entry name" value="CULLIN 7-RELATED"/>
    <property type="match status" value="1"/>
</dbReference>
<dbReference type="InterPro" id="IPR036317">
    <property type="entry name" value="Cullin_homology_sf"/>
</dbReference>
<keyword evidence="8" id="KW-0677">Repeat</keyword>
<dbReference type="Pfam" id="PF11515">
    <property type="entry name" value="Cul7"/>
    <property type="match status" value="1"/>
</dbReference>
<dbReference type="InterPro" id="IPR047560">
    <property type="entry name" value="Rcat_RBR_CUL9"/>
</dbReference>
<dbReference type="InterPro" id="IPR021097">
    <property type="entry name" value="CPH_domain"/>
</dbReference>
<keyword evidence="6" id="KW-0808">Transferase</keyword>
<evidence type="ECO:0000256" key="9">
    <source>
        <dbReference type="ARBA" id="ARBA00022771"/>
    </source>
</evidence>
<keyword evidence="4" id="KW-0963">Cytoplasm</keyword>
<evidence type="ECO:0000259" key="16">
    <source>
        <dbReference type="PROSITE" id="PS50069"/>
    </source>
</evidence>
<dbReference type="CDD" id="cd16624">
    <property type="entry name" value="RING-HC_RBR_CUL9"/>
    <property type="match status" value="1"/>
</dbReference>
<dbReference type="GO" id="GO:0006511">
    <property type="term" value="P:ubiquitin-dependent protein catabolic process"/>
    <property type="evidence" value="ECO:0007669"/>
    <property type="project" value="InterPro"/>
</dbReference>
<dbReference type="Proteomes" id="UP000007754">
    <property type="component" value="Chromosome 3"/>
</dbReference>
<dbReference type="InterPro" id="IPR036390">
    <property type="entry name" value="WH_DNA-bd_sf"/>
</dbReference>
<proteinExistence type="inferred from homology"/>
<comment type="subcellular location">
    <subcellularLocation>
        <location evidence="1">Cytoplasm</location>
    </subcellularLocation>
</comment>
<protein>
    <submittedName>
        <fullName evidence="19">Cullin 9</fullName>
    </submittedName>
</protein>
<dbReference type="Pfam" id="PF23168">
    <property type="entry name" value="CUL7_CUL9_N"/>
    <property type="match status" value="1"/>
</dbReference>
<evidence type="ECO:0000256" key="2">
    <source>
        <dbReference type="ARBA" id="ARBA00004906"/>
    </source>
</evidence>
<dbReference type="InterPro" id="IPR048962">
    <property type="entry name" value="ARIH1-like_UBL"/>
</dbReference>
<evidence type="ECO:0000256" key="6">
    <source>
        <dbReference type="ARBA" id="ARBA00022679"/>
    </source>
</evidence>
<evidence type="ECO:0000256" key="10">
    <source>
        <dbReference type="ARBA" id="ARBA00022786"/>
    </source>
</evidence>
<feature type="region of interest" description="Disordered" evidence="15">
    <location>
        <begin position="2384"/>
        <end position="2436"/>
    </location>
</feature>
<evidence type="ECO:0000256" key="8">
    <source>
        <dbReference type="ARBA" id="ARBA00022737"/>
    </source>
</evidence>
<dbReference type="SUPFAM" id="SSF49785">
    <property type="entry name" value="Galactose-binding domain-like"/>
    <property type="match status" value="1"/>
</dbReference>
<dbReference type="GO" id="GO:0016567">
    <property type="term" value="P:protein ubiquitination"/>
    <property type="evidence" value="ECO:0007669"/>
    <property type="project" value="UniProtKB-UniPathway"/>
</dbReference>
<dbReference type="GO" id="GO:0031625">
    <property type="term" value="F:ubiquitin protein ligase binding"/>
    <property type="evidence" value="ECO:0007669"/>
    <property type="project" value="InterPro"/>
</dbReference>
<dbReference type="PROSITE" id="PS50069">
    <property type="entry name" value="CULLIN_2"/>
    <property type="match status" value="1"/>
</dbReference>
<evidence type="ECO:0000313" key="20">
    <source>
        <dbReference type="Proteomes" id="UP000007754"/>
    </source>
</evidence>
<dbReference type="SUPFAM" id="SSF46785">
    <property type="entry name" value="Winged helix' DNA-binding domain"/>
    <property type="match status" value="1"/>
</dbReference>
<dbReference type="Pfam" id="PF24742">
    <property type="entry name" value="ARM_CUL7_CUL9"/>
    <property type="match status" value="2"/>
</dbReference>
<name>A0A674GBR4_TAEGU</name>
<dbReference type="InterPro" id="IPR047562">
    <property type="entry name" value="RING-HC_RBR_CUL9"/>
</dbReference>
<keyword evidence="11" id="KW-0862">Zinc</keyword>
<evidence type="ECO:0000256" key="5">
    <source>
        <dbReference type="ARBA" id="ARBA00022499"/>
    </source>
</evidence>
<dbReference type="Gene3D" id="1.10.10.10">
    <property type="entry name" value="Winged helix-like DNA-binding domain superfamily/Winged helix DNA-binding domain"/>
    <property type="match status" value="1"/>
</dbReference>
<dbReference type="Gene3D" id="3.30.40.10">
    <property type="entry name" value="Zinc/RING finger domain, C3HC4 (zinc finger)"/>
    <property type="match status" value="1"/>
</dbReference>
<feature type="domain" description="RING-type" evidence="18">
    <location>
        <begin position="1991"/>
        <end position="2208"/>
    </location>
</feature>
<dbReference type="InterPro" id="IPR013083">
    <property type="entry name" value="Znf_RING/FYVE/PHD"/>
</dbReference>
<evidence type="ECO:0000256" key="3">
    <source>
        <dbReference type="ARBA" id="ARBA00005884"/>
    </source>
</evidence>
<dbReference type="GeneTree" id="ENSGT00940000153954"/>
<keyword evidence="14" id="KW-0175">Coiled coil</keyword>
<dbReference type="Pfam" id="PF01485">
    <property type="entry name" value="IBR"/>
    <property type="match status" value="1"/>
</dbReference>
<dbReference type="UniPathway" id="UPA00143"/>
<dbReference type="CDD" id="cd20359">
    <property type="entry name" value="Rcat_RBR_CUL9"/>
    <property type="match status" value="1"/>
</dbReference>
<comment type="similarity">
    <text evidence="3">Belongs to the RBR family. Ariadne subfamily.</text>
</comment>
<reference evidence="19" key="3">
    <citation type="submission" date="2025-09" db="UniProtKB">
        <authorList>
            <consortium name="Ensembl"/>
        </authorList>
    </citation>
    <scope>IDENTIFICATION</scope>
</reference>
<comment type="pathway">
    <text evidence="2">Protein modification; protein ubiquitination.</text>
</comment>
<reference evidence="19" key="2">
    <citation type="submission" date="2025-08" db="UniProtKB">
        <authorList>
            <consortium name="Ensembl"/>
        </authorList>
    </citation>
    <scope>IDENTIFICATION</scope>
</reference>
<dbReference type="InterPro" id="IPR044066">
    <property type="entry name" value="TRIAD_supradom"/>
</dbReference>
<dbReference type="SUPFAM" id="SSF57850">
    <property type="entry name" value="RING/U-box"/>
    <property type="match status" value="3"/>
</dbReference>
<evidence type="ECO:0000256" key="1">
    <source>
        <dbReference type="ARBA" id="ARBA00004496"/>
    </source>
</evidence>
<dbReference type="Ensembl" id="ENSTGUT00000036363.1">
    <property type="protein sequence ID" value="ENSTGUP00000019994.1"/>
    <property type="gene ID" value="ENSTGUG00000004725.2"/>
</dbReference>
<dbReference type="SMART" id="SM00884">
    <property type="entry name" value="Cullin_Nedd8"/>
    <property type="match status" value="1"/>
</dbReference>
<dbReference type="InterPro" id="IPR002867">
    <property type="entry name" value="IBR_dom"/>
</dbReference>
<evidence type="ECO:0000256" key="15">
    <source>
        <dbReference type="SAM" id="MobiDB-lite"/>
    </source>
</evidence>
<dbReference type="InterPro" id="IPR004939">
    <property type="entry name" value="APC_su10/DOC_dom"/>
</dbReference>
<dbReference type="InterPro" id="IPR016158">
    <property type="entry name" value="Cullin_homology"/>
</dbReference>
<dbReference type="InterPro" id="IPR045093">
    <property type="entry name" value="Cullin"/>
</dbReference>
<dbReference type="InterPro" id="IPR019559">
    <property type="entry name" value="Cullin_neddylation_domain"/>
</dbReference>
<comment type="similarity">
    <text evidence="13">Belongs to the cullin family.</text>
</comment>
<sequence length="2436" mass="269989">MVNEKHNGTLLVQLGPKLQARPEKLLRQRRGHDDRPEYLVRWNIVSLEERAAGGSSASSGETEAENISMWMSAEEVCASCPALLGQRRPEGPRLKEEKAPGLLAVDASLAKASLAEASLDEASLLEMKADVRSLVQRAGRQVAEAGTPECSILSTVHVLGAYASIGSLAGAFREAGALELLTRMLCHREKQIRRSAGEMLRALGAHDAGSRAYVLLSLSQQDGIEQHMDFDSRCTLLELFAEITSSAEHCMSFEGIHLPQIPGKQLFVLVKRYLCVTSLLDKLSSGMEQGEEQEGCAVPGPVPEERSRVKQEFEFSMAMANLISELVHVMGWSHGHKAEPLPQRDLQPRPARSIFQHKTPASTAVQNPVLPSNPGPQKKQGCAFLTASDFADSSDYTEYLRANLVRGMRVRLLADCGDVRAGEEGEFLQSTDNMHTVLVLRQSTGQTYWVHWHILEIIGFGDQWEDPAAQEKECSVRKSFIVDTVPQPFLCKPLGGLYSLPYLGQRLPKAADTLSRAEWWELLFFVRKLEAQEQKEITCLIQQHQGEQLGELALMQLSVPVELAQKVLQVLEKRCQGVSLRDLRGSCVYARHFLGREAEQDGGGSTTASSEGDRSTGPEGTMAKAAEGDLSAAPGPPQGCSDATVKSDSQLFSELLEREGLFLPEAALTPPSLWPALGGSKGLSESGSLAEVAAVAEVIQSSSSAVGLRLAGLKHILKLLEEEPKGLCLRCPVTRREKLVQVSVQLLSTEGAEKALVAVTLRLLAVLLARYEWRVPFATEGGVRAVLACMQQHGCSALVQQAGLAALKVLVGAADAEPGGAGGKCLPWNHGDAQMMREIFASIGSASSKGSAGLLSSIPAALSTMLCAWGRRNGLLVVNMLMDGHRGLAEQLASCDLPAVLQSCWRAGAAWPGRAEHPEGLLPLEWVPGLGSCVLVMAGREVLLDPKGVQMLLGGLDDGGLSKEVVVALERQLCCEGPVPCGQVAQLLQDHSCFRLLLRSLELLGTEKAVSLSILRWVLQEVVGFLHRLGSASKDCVVVMCHVGTHEALSKALEKHSTVPALAPALLDLLTECEKYASLYKKLMSSILAGCIQLVLGQIEEHRRSQQPISIPFFDVFLHNLCQGSSMEVKEDKCWEKVQVSSNSHQASKLMDRNPRTYWESNGSTGSHFITVHMQCGVVIRELSMLVASEDSSYMPSRVVVLGGDSPATIRTELNAVTVLPSDSRVILLENMTRFWPIIQIRVKRCQQGGIDTRVRGIEVLGPKPTFWPIFKEQLCRRTFLSCTAQAHAWSQEICRDRGRLLQLFGRLNRALRHEQGFANRFLPDNEAARALGRTFWEALVNPLVQSITSPDPDGVSPLGWLLTEYLESVELPCRATGHKAAFASCVRRLTQLLVHVDPAGPRVPGSQALGVAGQGWGCSGARPAAGSALALLPQVQRFLEAAGQAPDLAERYCRLYRRLRGATEELFGQQAAFVLALGQGFAGALLQLSFLTALHVSEQFARYLDVQIQELRRAAGSTGPLERLQQFLEPFVVFSGLEFAHSFEHFYRHYLGDRLLTQGPSWLEEGIVEQIGLCFPSRFPQDMLSNLAESEELQRQFCLFQLQEQDKRLLELDTGLDEVRGKGVWGGRRPPAFPVLALSPRCWPVSPLCYMDNPGRFFPAVLSSPLDEFADFCRQSECRGRGCPRRLQWTWLGHAELQFGDCVLHVSTLQMYILLCFNSEVAVEALLQATGLPADLVHQALTPLTHGQGILVGSCTPGGALRLNQAALAQSSGRQLRLLPQQRYLRTERAEVSALERKRNVLCCLITRILKVEKQLHIDNLVFRVIDACQKGELGPGVQFLSFCCHSVDVLSCILHLLNQGYLQRQEGRPHVLEYISAESTTPLGGQAQMTFQCRPAQASLQEDAEEYLMAMLQVPMGHTLSPGEAKLLMNQTVQQVQDTLSIPDDVARHLLMHCRWNVDFLIQCYVENREALLISSGLQVQDVQPPPSPGSHCPVCVNQLCPTEKPPTLCCMHYCCKPCWREYLTTRIEQNMVVNCTCPISECRAQPTTAFIYSIVSSEEIIAKYEKALLRRYVECCSNLTWCTNPQGCDQILLKDGLGYGAACSKCSWISCFNCSFPEAHYPASCSHMSRWVDDDGYYEGMTSEAQSKHLAKLISKHCPNCQAQIEKNEGCLHMTCAKCNHGFCWRCLKPWRPNHKDYYNCSAMVSKAAWQEKRFQDYNERCTFHHHAREFAVSLRNSISSIREMPKIRNLNFVLDACKVLEQARKVLAYSCVYSYYNQDTESMDIVEQQTESLELLTNALQIFLEETLLQYQDLATSLQLLKAEHFRVGLELVRQIKERLFAILWHSTQVKATWLFVASVCFYALFLNRQRHIILCDSPNTDEGGKDVEDEEYDPQWQEDYDDDDDLDEDNFMMDNDSDCDSYFDDNDSYRS</sequence>
<evidence type="ECO:0000256" key="4">
    <source>
        <dbReference type="ARBA" id="ARBA00022490"/>
    </source>
</evidence>
<feature type="compositionally biased region" description="Acidic residues" evidence="15">
    <location>
        <begin position="2392"/>
        <end position="2436"/>
    </location>
</feature>
<feature type="domain" description="DOC" evidence="17">
    <location>
        <begin position="1108"/>
        <end position="1287"/>
    </location>
</feature>
<dbReference type="InterPro" id="IPR056405">
    <property type="entry name" value="ARM_CUL7_CUL9"/>
</dbReference>
<organism evidence="19 20">
    <name type="scientific">Taeniopygia guttata</name>
    <name type="common">Zebra finch</name>
    <name type="synonym">Poephila guttata</name>
    <dbReference type="NCBI Taxonomy" id="59729"/>
    <lineage>
        <taxon>Eukaryota</taxon>
        <taxon>Metazoa</taxon>
        <taxon>Chordata</taxon>
        <taxon>Craniata</taxon>
        <taxon>Vertebrata</taxon>
        <taxon>Euteleostomi</taxon>
        <taxon>Archelosauria</taxon>
        <taxon>Archosauria</taxon>
        <taxon>Dinosauria</taxon>
        <taxon>Saurischia</taxon>
        <taxon>Theropoda</taxon>
        <taxon>Coelurosauria</taxon>
        <taxon>Aves</taxon>
        <taxon>Neognathae</taxon>
        <taxon>Neoaves</taxon>
        <taxon>Telluraves</taxon>
        <taxon>Australaves</taxon>
        <taxon>Passeriformes</taxon>
        <taxon>Passeroidea</taxon>
        <taxon>Estrildidae</taxon>
        <taxon>Estrildinae</taxon>
        <taxon>Taeniopygia</taxon>
    </lineage>
</organism>
<dbReference type="SMART" id="SM01337">
    <property type="entry name" value="APC10"/>
    <property type="match status" value="1"/>
</dbReference>
<dbReference type="GO" id="GO:0008270">
    <property type="term" value="F:zinc ion binding"/>
    <property type="evidence" value="ECO:0007669"/>
    <property type="project" value="UniProtKB-KW"/>
</dbReference>
<feature type="domain" description="Cullin family profile" evidence="16">
    <location>
        <begin position="1496"/>
        <end position="1746"/>
    </location>
</feature>
<evidence type="ECO:0000313" key="19">
    <source>
        <dbReference type="Ensembl" id="ENSTGUP00000019994.1"/>
    </source>
</evidence>
<dbReference type="PROSITE" id="PS51284">
    <property type="entry name" value="DOC"/>
    <property type="match status" value="1"/>
</dbReference>
<gene>
    <name evidence="19" type="primary">CUL9</name>
</gene>
<evidence type="ECO:0000256" key="14">
    <source>
        <dbReference type="SAM" id="Coils"/>
    </source>
</evidence>
<evidence type="ECO:0000259" key="18">
    <source>
        <dbReference type="PROSITE" id="PS51873"/>
    </source>
</evidence>
<dbReference type="Gene3D" id="2.60.120.260">
    <property type="entry name" value="Galactose-binding domain-like"/>
    <property type="match status" value="1"/>
</dbReference>
<dbReference type="GO" id="GO:0005737">
    <property type="term" value="C:cytoplasm"/>
    <property type="evidence" value="ECO:0007669"/>
    <property type="project" value="UniProtKB-SubCell"/>
</dbReference>
<dbReference type="Gene3D" id="1.20.120.1750">
    <property type="match status" value="1"/>
</dbReference>
<dbReference type="Gene3D" id="2.30.30.30">
    <property type="match status" value="1"/>
</dbReference>
<evidence type="ECO:0000259" key="17">
    <source>
        <dbReference type="PROSITE" id="PS51284"/>
    </source>
</evidence>
<dbReference type="Gene3D" id="3.30.230.130">
    <property type="entry name" value="Cullin, Chain C, Domain 2"/>
    <property type="match status" value="1"/>
</dbReference>
<dbReference type="PROSITE" id="PS51873">
    <property type="entry name" value="TRIAD"/>
    <property type="match status" value="1"/>
</dbReference>
<dbReference type="InterPro" id="IPR014722">
    <property type="entry name" value="Rib_uL2_dom2"/>
</dbReference>
<evidence type="ECO:0000256" key="12">
    <source>
        <dbReference type="ARBA" id="ARBA00022843"/>
    </source>
</evidence>
<keyword evidence="10" id="KW-0833">Ubl conjugation pathway</keyword>
<dbReference type="InterPro" id="IPR017907">
    <property type="entry name" value="Znf_RING_CS"/>
</dbReference>
<dbReference type="Pfam" id="PF21235">
    <property type="entry name" value="UBA_ARI1"/>
    <property type="match status" value="1"/>
</dbReference>
<accession>A0A674GBR4</accession>
<dbReference type="InterPro" id="IPR008979">
    <property type="entry name" value="Galactose-bd-like_sf"/>
</dbReference>
<keyword evidence="5" id="KW-1017">Isopeptide bond</keyword>